<dbReference type="PANTHER" id="PTHR46735:SF7">
    <property type="entry name" value="SORCIN"/>
    <property type="match status" value="1"/>
</dbReference>
<organism evidence="9 10">
    <name type="scientific">Aldrovandia affinis</name>
    <dbReference type="NCBI Taxonomy" id="143900"/>
    <lineage>
        <taxon>Eukaryota</taxon>
        <taxon>Metazoa</taxon>
        <taxon>Chordata</taxon>
        <taxon>Craniata</taxon>
        <taxon>Vertebrata</taxon>
        <taxon>Euteleostomi</taxon>
        <taxon>Actinopterygii</taxon>
        <taxon>Neopterygii</taxon>
        <taxon>Teleostei</taxon>
        <taxon>Notacanthiformes</taxon>
        <taxon>Halosauridae</taxon>
        <taxon>Aldrovandia</taxon>
    </lineage>
</organism>
<evidence type="ECO:0000256" key="3">
    <source>
        <dbReference type="ARBA" id="ARBA00022490"/>
    </source>
</evidence>
<dbReference type="GO" id="GO:0005509">
    <property type="term" value="F:calcium ion binding"/>
    <property type="evidence" value="ECO:0007669"/>
    <property type="project" value="InterPro"/>
</dbReference>
<keyword evidence="4" id="KW-0479">Metal-binding</keyword>
<dbReference type="EMBL" id="JAINUG010000008">
    <property type="protein sequence ID" value="KAJ8415676.1"/>
    <property type="molecule type" value="Genomic_DNA"/>
</dbReference>
<evidence type="ECO:0000256" key="4">
    <source>
        <dbReference type="ARBA" id="ARBA00022723"/>
    </source>
</evidence>
<comment type="subcellular location">
    <subcellularLocation>
        <location evidence="2">Cytoplasm</location>
    </subcellularLocation>
    <subcellularLocation>
        <location evidence="1">Endomembrane system</location>
    </subcellularLocation>
</comment>
<dbReference type="SMART" id="SM00054">
    <property type="entry name" value="EFh"/>
    <property type="match status" value="2"/>
</dbReference>
<dbReference type="SUPFAM" id="SSF47473">
    <property type="entry name" value="EF-hand"/>
    <property type="match status" value="1"/>
</dbReference>
<evidence type="ECO:0000256" key="1">
    <source>
        <dbReference type="ARBA" id="ARBA00004308"/>
    </source>
</evidence>
<protein>
    <recommendedName>
        <fullName evidence="8">EF-hand domain-containing protein</fullName>
    </recommendedName>
</protein>
<dbReference type="CDD" id="cd16181">
    <property type="entry name" value="EFh_PEF_Group_II_sorcin_like"/>
    <property type="match status" value="1"/>
</dbReference>
<keyword evidence="7" id="KW-0472">Membrane</keyword>
<comment type="caution">
    <text evidence="9">The sequence shown here is derived from an EMBL/GenBank/DDBJ whole genome shotgun (WGS) entry which is preliminary data.</text>
</comment>
<proteinExistence type="predicted"/>
<keyword evidence="5" id="KW-0677">Repeat</keyword>
<dbReference type="Proteomes" id="UP001221898">
    <property type="component" value="Unassembled WGS sequence"/>
</dbReference>
<dbReference type="InterPro" id="IPR018247">
    <property type="entry name" value="EF_Hand_1_Ca_BS"/>
</dbReference>
<dbReference type="GO" id="GO:0012505">
    <property type="term" value="C:endomembrane system"/>
    <property type="evidence" value="ECO:0007669"/>
    <property type="project" value="UniProtKB-SubCell"/>
</dbReference>
<evidence type="ECO:0000259" key="8">
    <source>
        <dbReference type="PROSITE" id="PS50222"/>
    </source>
</evidence>
<dbReference type="PROSITE" id="PS50222">
    <property type="entry name" value="EF_HAND_2"/>
    <property type="match status" value="1"/>
</dbReference>
<evidence type="ECO:0000313" key="10">
    <source>
        <dbReference type="Proteomes" id="UP001221898"/>
    </source>
</evidence>
<accession>A0AAD7WZP0</accession>
<dbReference type="Gene3D" id="6.10.140.900">
    <property type="match status" value="1"/>
</dbReference>
<reference evidence="9" key="1">
    <citation type="journal article" date="2023" name="Science">
        <title>Genome structures resolve the early diversification of teleost fishes.</title>
        <authorList>
            <person name="Parey E."/>
            <person name="Louis A."/>
            <person name="Montfort J."/>
            <person name="Bouchez O."/>
            <person name="Roques C."/>
            <person name="Iampietro C."/>
            <person name="Lluch J."/>
            <person name="Castinel A."/>
            <person name="Donnadieu C."/>
            <person name="Desvignes T."/>
            <person name="Floi Bucao C."/>
            <person name="Jouanno E."/>
            <person name="Wen M."/>
            <person name="Mejri S."/>
            <person name="Dirks R."/>
            <person name="Jansen H."/>
            <person name="Henkel C."/>
            <person name="Chen W.J."/>
            <person name="Zahm M."/>
            <person name="Cabau C."/>
            <person name="Klopp C."/>
            <person name="Thompson A.W."/>
            <person name="Robinson-Rechavi M."/>
            <person name="Braasch I."/>
            <person name="Lecointre G."/>
            <person name="Bobe J."/>
            <person name="Postlethwait J.H."/>
            <person name="Berthelot C."/>
            <person name="Roest Crollius H."/>
            <person name="Guiguen Y."/>
        </authorList>
    </citation>
    <scope>NUCLEOTIDE SEQUENCE</scope>
    <source>
        <strain evidence="9">NC1722</strain>
    </source>
</reference>
<keyword evidence="6" id="KW-0106">Calcium</keyword>
<feature type="domain" description="EF-hand" evidence="8">
    <location>
        <begin position="103"/>
        <end position="138"/>
    </location>
</feature>
<evidence type="ECO:0000256" key="5">
    <source>
        <dbReference type="ARBA" id="ARBA00022737"/>
    </source>
</evidence>
<sequence>MNFPGYGGAPGGFGGGPYGGAPGAPGMGGFPGQAQDPLYGYFTAVAGQDGQISAEELQQCLTQSNISGGYKPFNLETCRLMIGMLDRDYSHTMGFNEFKELWSVLNAWKQHFMSIDRDQSGTMDPQEMHQAVVSMGYRLSSQAMNGIIKRYSTHGKVTFDDYVACCIKLRSLTDLFRRRDQAQQGVASFQYDDFIHCTMSV</sequence>
<dbReference type="Gene3D" id="1.10.238.10">
    <property type="entry name" value="EF-hand"/>
    <property type="match status" value="1"/>
</dbReference>
<evidence type="ECO:0000256" key="7">
    <source>
        <dbReference type="ARBA" id="ARBA00023136"/>
    </source>
</evidence>
<dbReference type="AlphaFoldDB" id="A0AAD7WZP0"/>
<dbReference type="PANTHER" id="PTHR46735">
    <property type="entry name" value="CALPAIN, SMALL SUBUNIT 1 A-RELATED"/>
    <property type="match status" value="1"/>
</dbReference>
<name>A0AAD7WZP0_9TELE</name>
<dbReference type="InterPro" id="IPR002048">
    <property type="entry name" value="EF_hand_dom"/>
</dbReference>
<keyword evidence="3" id="KW-0963">Cytoplasm</keyword>
<dbReference type="Pfam" id="PF13202">
    <property type="entry name" value="EF-hand_5"/>
    <property type="match status" value="1"/>
</dbReference>
<evidence type="ECO:0000313" key="9">
    <source>
        <dbReference type="EMBL" id="KAJ8415676.1"/>
    </source>
</evidence>
<keyword evidence="10" id="KW-1185">Reference proteome</keyword>
<dbReference type="InterPro" id="IPR011992">
    <property type="entry name" value="EF-hand-dom_pair"/>
</dbReference>
<evidence type="ECO:0000256" key="2">
    <source>
        <dbReference type="ARBA" id="ARBA00004496"/>
    </source>
</evidence>
<dbReference type="GO" id="GO:0005737">
    <property type="term" value="C:cytoplasm"/>
    <property type="evidence" value="ECO:0007669"/>
    <property type="project" value="UniProtKB-SubCell"/>
</dbReference>
<dbReference type="PROSITE" id="PS00018">
    <property type="entry name" value="EF_HAND_1"/>
    <property type="match status" value="1"/>
</dbReference>
<gene>
    <name evidence="9" type="ORF">AAFF_G00402330</name>
</gene>
<evidence type="ECO:0000256" key="6">
    <source>
        <dbReference type="ARBA" id="ARBA00022837"/>
    </source>
</evidence>